<proteinExistence type="predicted"/>
<feature type="region of interest" description="Disordered" evidence="1">
    <location>
        <begin position="149"/>
        <end position="169"/>
    </location>
</feature>
<evidence type="ECO:0000313" key="2">
    <source>
        <dbReference type="EMBL" id="KAF9615035.1"/>
    </source>
</evidence>
<accession>A0A835I9W4</accession>
<keyword evidence="3" id="KW-1185">Reference proteome</keyword>
<evidence type="ECO:0008006" key="4">
    <source>
        <dbReference type="Google" id="ProtNLM"/>
    </source>
</evidence>
<sequence length="192" mass="21682">MQLRNSELEYCMGAIDIGDEKFRAFGEPPRDRGIKGRTVNSLREFLCVIDEFNDHIVIWIMKRYRVASSWTREHDIKKEMFGPLQGVSLKTLSTMNNGKLLLQVGEYQGYCDLEKNEFKQILINGIQSPANELKFVDVHVGSLVSPTGSAGIGEEDKTLSTKTPRPNGLKKKVNKGENAPFFTPLCLMDLIE</sequence>
<gene>
    <name evidence="2" type="ORF">IFM89_021606</name>
</gene>
<dbReference type="AlphaFoldDB" id="A0A835I9W4"/>
<dbReference type="EMBL" id="JADFTS010000003">
    <property type="protein sequence ID" value="KAF9615035.1"/>
    <property type="molecule type" value="Genomic_DNA"/>
</dbReference>
<dbReference type="Proteomes" id="UP000631114">
    <property type="component" value="Unassembled WGS sequence"/>
</dbReference>
<dbReference type="OrthoDB" id="1933459at2759"/>
<name>A0A835I9W4_9MAGN</name>
<comment type="caution">
    <text evidence="2">The sequence shown here is derived from an EMBL/GenBank/DDBJ whole genome shotgun (WGS) entry which is preliminary data.</text>
</comment>
<protein>
    <recommendedName>
        <fullName evidence="4">F-box associated domain-containing protein</fullName>
    </recommendedName>
</protein>
<reference evidence="2 3" key="1">
    <citation type="submission" date="2020-10" db="EMBL/GenBank/DDBJ databases">
        <title>The Coptis chinensis genome and diversification of protoberbering-type alkaloids.</title>
        <authorList>
            <person name="Wang B."/>
            <person name="Shu S."/>
            <person name="Song C."/>
            <person name="Liu Y."/>
        </authorList>
    </citation>
    <scope>NUCLEOTIDE SEQUENCE [LARGE SCALE GENOMIC DNA]</scope>
    <source>
        <strain evidence="2">HL-2020</strain>
        <tissue evidence="2">Leaf</tissue>
    </source>
</reference>
<evidence type="ECO:0000256" key="1">
    <source>
        <dbReference type="SAM" id="MobiDB-lite"/>
    </source>
</evidence>
<evidence type="ECO:0000313" key="3">
    <source>
        <dbReference type="Proteomes" id="UP000631114"/>
    </source>
</evidence>
<organism evidence="2 3">
    <name type="scientific">Coptis chinensis</name>
    <dbReference type="NCBI Taxonomy" id="261450"/>
    <lineage>
        <taxon>Eukaryota</taxon>
        <taxon>Viridiplantae</taxon>
        <taxon>Streptophyta</taxon>
        <taxon>Embryophyta</taxon>
        <taxon>Tracheophyta</taxon>
        <taxon>Spermatophyta</taxon>
        <taxon>Magnoliopsida</taxon>
        <taxon>Ranunculales</taxon>
        <taxon>Ranunculaceae</taxon>
        <taxon>Coptidoideae</taxon>
        <taxon>Coptis</taxon>
    </lineage>
</organism>